<protein>
    <submittedName>
        <fullName evidence="2">Uncharacterized protein</fullName>
    </submittedName>
</protein>
<dbReference type="Proteomes" id="UP000308267">
    <property type="component" value="Unassembled WGS sequence"/>
</dbReference>
<reference evidence="2 3" key="1">
    <citation type="journal article" date="2019" name="BMC Genomics">
        <title>New insights from Opisthorchis felineus genome: update on genomics of the epidemiologically important liver flukes.</title>
        <authorList>
            <person name="Ershov N.I."/>
            <person name="Mordvinov V.A."/>
            <person name="Prokhortchouk E.B."/>
            <person name="Pakharukova M.Y."/>
            <person name="Gunbin K.V."/>
            <person name="Ustyantsev K."/>
            <person name="Genaev M.A."/>
            <person name="Blinov A.G."/>
            <person name="Mazur A."/>
            <person name="Boulygina E."/>
            <person name="Tsygankova S."/>
            <person name="Khrameeva E."/>
            <person name="Chekanov N."/>
            <person name="Fan G."/>
            <person name="Xiao A."/>
            <person name="Zhang H."/>
            <person name="Xu X."/>
            <person name="Yang H."/>
            <person name="Solovyev V."/>
            <person name="Lee S.M."/>
            <person name="Liu X."/>
            <person name="Afonnikov D.A."/>
            <person name="Skryabin K.G."/>
        </authorList>
    </citation>
    <scope>NUCLEOTIDE SEQUENCE [LARGE SCALE GENOMIC DNA]</scope>
    <source>
        <strain evidence="2">AK-0245</strain>
        <tissue evidence="2">Whole organism</tissue>
    </source>
</reference>
<dbReference type="AlphaFoldDB" id="A0A4S2LP20"/>
<name>A0A4S2LP20_OPIFE</name>
<feature type="region of interest" description="Disordered" evidence="1">
    <location>
        <begin position="248"/>
        <end position="267"/>
    </location>
</feature>
<keyword evidence="3" id="KW-1185">Reference proteome</keyword>
<accession>A0A4S2LP20</accession>
<gene>
    <name evidence="2" type="ORF">CRM22_005871</name>
</gene>
<evidence type="ECO:0000256" key="1">
    <source>
        <dbReference type="SAM" id="MobiDB-lite"/>
    </source>
</evidence>
<comment type="caution">
    <text evidence="2">The sequence shown here is derived from an EMBL/GenBank/DDBJ whole genome shotgun (WGS) entry which is preliminary data.</text>
</comment>
<dbReference type="OrthoDB" id="10435576at2759"/>
<evidence type="ECO:0000313" key="3">
    <source>
        <dbReference type="Proteomes" id="UP000308267"/>
    </source>
</evidence>
<feature type="region of interest" description="Disordered" evidence="1">
    <location>
        <begin position="212"/>
        <end position="232"/>
    </location>
</feature>
<dbReference type="EMBL" id="SJOL01006488">
    <property type="protein sequence ID" value="TGZ65472.1"/>
    <property type="molecule type" value="Genomic_DNA"/>
</dbReference>
<sequence>MGIVRTHLRNILEENLHVDNGTFLQFLGADYQDMLGCSLNSQYRKGLLFVATYLDDFEAFQCNMLPYVSDSEILALLSEKEDFNFFRAAESFMICSYIVRNTAQWPNLIHGCEVLKPQPFVQHPPWPYVSLLLTVDKTEYIRLGYTESVFKLESKISSFHWYQTAFNLAKYPELLLPGPNLSRVIMDPKLSTVKTLARIKAVGYDKELAVEKEDDPEFDQDETKPNSSMRYDTDCDFRRALDIPAVDLRGPEELQPKKEDTKSKPSDCHFEHPYSLPEFVLAVKGKVVFFRATIALNVNTVH</sequence>
<evidence type="ECO:0000313" key="2">
    <source>
        <dbReference type="EMBL" id="TGZ65472.1"/>
    </source>
</evidence>
<organism evidence="2 3">
    <name type="scientific">Opisthorchis felineus</name>
    <dbReference type="NCBI Taxonomy" id="147828"/>
    <lineage>
        <taxon>Eukaryota</taxon>
        <taxon>Metazoa</taxon>
        <taxon>Spiralia</taxon>
        <taxon>Lophotrochozoa</taxon>
        <taxon>Platyhelminthes</taxon>
        <taxon>Trematoda</taxon>
        <taxon>Digenea</taxon>
        <taxon>Opisthorchiida</taxon>
        <taxon>Opisthorchiata</taxon>
        <taxon>Opisthorchiidae</taxon>
        <taxon>Opisthorchis</taxon>
    </lineage>
</organism>
<feature type="compositionally biased region" description="Basic and acidic residues" evidence="1">
    <location>
        <begin position="249"/>
        <end position="267"/>
    </location>
</feature>
<proteinExistence type="predicted"/>